<reference evidence="4" key="1">
    <citation type="journal article" date="2016" name="Nat. Genet.">
        <title>A high-quality carrot genome assembly provides new insights into carotenoid accumulation and asterid genome evolution.</title>
        <authorList>
            <person name="Iorizzo M."/>
            <person name="Ellison S."/>
            <person name="Senalik D."/>
            <person name="Zeng P."/>
            <person name="Satapoomin P."/>
            <person name="Huang J."/>
            <person name="Bowman M."/>
            <person name="Iovene M."/>
            <person name="Sanseverino W."/>
            <person name="Cavagnaro P."/>
            <person name="Yildiz M."/>
            <person name="Macko-Podgorni A."/>
            <person name="Moranska E."/>
            <person name="Grzebelus E."/>
            <person name="Grzebelus D."/>
            <person name="Ashrafi H."/>
            <person name="Zheng Z."/>
            <person name="Cheng S."/>
            <person name="Spooner D."/>
            <person name="Van Deynze A."/>
            <person name="Simon P."/>
        </authorList>
    </citation>
    <scope>NUCLEOTIDE SEQUENCE</scope>
    <source>
        <tissue evidence="4">Leaf</tissue>
    </source>
</reference>
<dbReference type="EMBL" id="CP093345">
    <property type="protein sequence ID" value="WOG94328.1"/>
    <property type="molecule type" value="Genomic_DNA"/>
</dbReference>
<evidence type="ECO:0000313" key="3">
    <source>
        <dbReference type="EMBL" id="WOG94328.1"/>
    </source>
</evidence>
<evidence type="ECO:0000313" key="4">
    <source>
        <dbReference type="EMBL" id="WOH11922.1"/>
    </source>
</evidence>
<dbReference type="Proteomes" id="UP000077755">
    <property type="component" value="Chromosome 2"/>
</dbReference>
<dbReference type="Proteomes" id="UP000077755">
    <property type="component" value="Chromosome 8"/>
</dbReference>
<dbReference type="AlphaFoldDB" id="A0AAF0XRH8"/>
<reference evidence="4" key="2">
    <citation type="submission" date="2022-03" db="EMBL/GenBank/DDBJ databases">
        <title>Draft title - Genomic analysis of global carrot germplasm unveils the trajectory of domestication and the origin of high carotenoid orange carrot.</title>
        <authorList>
            <person name="Iorizzo M."/>
            <person name="Ellison S."/>
            <person name="Senalik D."/>
            <person name="Macko-Podgorni A."/>
            <person name="Grzebelus D."/>
            <person name="Bostan H."/>
            <person name="Rolling W."/>
            <person name="Curaba J."/>
            <person name="Simon P."/>
        </authorList>
    </citation>
    <scope>NUCLEOTIDE SEQUENCE</scope>
    <source>
        <tissue evidence="4">Leaf</tissue>
    </source>
</reference>
<dbReference type="EMBL" id="CP093344">
    <property type="protein sequence ID" value="WOG86471.1"/>
    <property type="molecule type" value="Genomic_DNA"/>
</dbReference>
<feature type="compositionally biased region" description="Low complexity" evidence="1">
    <location>
        <begin position="47"/>
        <end position="57"/>
    </location>
</feature>
<name>A0AAF0XRH8_DAUCS</name>
<evidence type="ECO:0000313" key="5">
    <source>
        <dbReference type="Proteomes" id="UP000077755"/>
    </source>
</evidence>
<evidence type="ECO:0000313" key="2">
    <source>
        <dbReference type="EMBL" id="WOG86471.1"/>
    </source>
</evidence>
<evidence type="ECO:0000256" key="1">
    <source>
        <dbReference type="SAM" id="MobiDB-lite"/>
    </source>
</evidence>
<organism evidence="4 5">
    <name type="scientific">Daucus carota subsp. sativus</name>
    <name type="common">Carrot</name>
    <dbReference type="NCBI Taxonomy" id="79200"/>
    <lineage>
        <taxon>Eukaryota</taxon>
        <taxon>Viridiplantae</taxon>
        <taxon>Streptophyta</taxon>
        <taxon>Embryophyta</taxon>
        <taxon>Tracheophyta</taxon>
        <taxon>Spermatophyta</taxon>
        <taxon>Magnoliopsida</taxon>
        <taxon>eudicotyledons</taxon>
        <taxon>Gunneridae</taxon>
        <taxon>Pentapetalae</taxon>
        <taxon>asterids</taxon>
        <taxon>campanulids</taxon>
        <taxon>Apiales</taxon>
        <taxon>Apiaceae</taxon>
        <taxon>Apioideae</taxon>
        <taxon>Scandiceae</taxon>
        <taxon>Daucinae</taxon>
        <taxon>Daucus</taxon>
        <taxon>Daucus sect. Daucus</taxon>
    </lineage>
</organism>
<proteinExistence type="predicted"/>
<dbReference type="Proteomes" id="UP000077755">
    <property type="component" value="Chromosome 3"/>
</dbReference>
<feature type="region of interest" description="Disordered" evidence="1">
    <location>
        <begin position="25"/>
        <end position="63"/>
    </location>
</feature>
<accession>A0AAF0XRH8</accession>
<gene>
    <name evidence="2" type="ORF">DCAR_0205677</name>
    <name evidence="3" type="ORF">DCAR_0313621</name>
    <name evidence="4" type="ORF">DCAR_0831418</name>
</gene>
<dbReference type="EMBL" id="CP093350">
    <property type="protein sequence ID" value="WOH11922.1"/>
    <property type="molecule type" value="Genomic_DNA"/>
</dbReference>
<protein>
    <submittedName>
        <fullName evidence="4">Uncharacterized protein</fullName>
    </submittedName>
</protein>
<sequence>MAPSKKATKTKSAPNTTAANLLKALKRNNSVETGGVNKKAKKKLVLQPSPQDSSPQSIKKKAISTNLQQELNKKRKRVEEPVASKEGIKLLKRGAVTMHRIIRRKMLGVKKTVSFNAKGEPYGTVATEMQSYIGVLARTKAPIWYENWKRVPKERKNKIWDCVQVKPIP</sequence>
<keyword evidence="5" id="KW-1185">Reference proteome</keyword>